<keyword evidence="6" id="KW-0676">Redox-active center</keyword>
<dbReference type="PANTHER" id="PTHR12452">
    <property type="entry name" value="42-9-9 PROTEIN-RELATED"/>
    <property type="match status" value="1"/>
</dbReference>
<dbReference type="EMBL" id="KK119793">
    <property type="protein sequence ID" value="KFM76754.1"/>
    <property type="molecule type" value="Genomic_DNA"/>
</dbReference>
<sequence length="123" mass="13858">MAKIVKVEGYQPVKNAITEFSKSHSLFLLFTGAEDADGRSWCPDCVDAKPVIFDCLKYAPENSVLVIGSVGDRNAWKDPNNDFRRDEQLKLTCVPTLIKFKTPKRLEEEQCKSAALVSMLFED</sequence>
<reference evidence="8 9" key="1">
    <citation type="submission" date="2013-11" db="EMBL/GenBank/DDBJ databases">
        <title>Genome sequencing of Stegodyphus mimosarum.</title>
        <authorList>
            <person name="Bechsgaard J."/>
        </authorList>
    </citation>
    <scope>NUCLEOTIDE SEQUENCE [LARGE SCALE GENOMIC DNA]</scope>
</reference>
<comment type="subcellular location">
    <subcellularLocation>
        <location evidence="1">Cytoplasm</location>
    </subcellularLocation>
</comment>
<dbReference type="PANTHER" id="PTHR12452:SF0">
    <property type="entry name" value="THIOREDOXIN DOMAIN-CONTAINING PROTEIN 17"/>
    <property type="match status" value="1"/>
</dbReference>
<feature type="domain" description="Thioredoxin" evidence="7">
    <location>
        <begin position="7"/>
        <end position="123"/>
    </location>
</feature>
<evidence type="ECO:0000256" key="4">
    <source>
        <dbReference type="ARBA" id="ARBA00022490"/>
    </source>
</evidence>
<dbReference type="GO" id="GO:0005829">
    <property type="term" value="C:cytosol"/>
    <property type="evidence" value="ECO:0007669"/>
    <property type="project" value="TreeGrafter"/>
</dbReference>
<feature type="non-terminal residue" evidence="8">
    <location>
        <position position="123"/>
    </location>
</feature>
<keyword evidence="5" id="KW-1015">Disulfide bond</keyword>
<dbReference type="GO" id="GO:0047134">
    <property type="term" value="F:protein-disulfide reductase [NAD(P)H] activity"/>
    <property type="evidence" value="ECO:0007669"/>
    <property type="project" value="InterPro"/>
</dbReference>
<dbReference type="Proteomes" id="UP000054359">
    <property type="component" value="Unassembled WGS sequence"/>
</dbReference>
<dbReference type="SUPFAM" id="SSF52833">
    <property type="entry name" value="Thioredoxin-like"/>
    <property type="match status" value="1"/>
</dbReference>
<organism evidence="8 9">
    <name type="scientific">Stegodyphus mimosarum</name>
    <name type="common">African social velvet spider</name>
    <dbReference type="NCBI Taxonomy" id="407821"/>
    <lineage>
        <taxon>Eukaryota</taxon>
        <taxon>Metazoa</taxon>
        <taxon>Ecdysozoa</taxon>
        <taxon>Arthropoda</taxon>
        <taxon>Chelicerata</taxon>
        <taxon>Arachnida</taxon>
        <taxon>Araneae</taxon>
        <taxon>Araneomorphae</taxon>
        <taxon>Entelegynae</taxon>
        <taxon>Eresoidea</taxon>
        <taxon>Eresidae</taxon>
        <taxon>Stegodyphus</taxon>
    </lineage>
</organism>
<keyword evidence="9" id="KW-1185">Reference proteome</keyword>
<evidence type="ECO:0000313" key="9">
    <source>
        <dbReference type="Proteomes" id="UP000054359"/>
    </source>
</evidence>
<evidence type="ECO:0000256" key="1">
    <source>
        <dbReference type="ARBA" id="ARBA00004496"/>
    </source>
</evidence>
<comment type="similarity">
    <text evidence="2">Belongs to the thioredoxin family.</text>
</comment>
<dbReference type="OMA" id="PRDYWKN"/>
<accession>A0A087UHB5</accession>
<evidence type="ECO:0000256" key="2">
    <source>
        <dbReference type="ARBA" id="ARBA00008987"/>
    </source>
</evidence>
<proteinExistence type="inferred from homology"/>
<dbReference type="OrthoDB" id="78947at2759"/>
<dbReference type="Pfam" id="PF06110">
    <property type="entry name" value="TXD17-like_Trx"/>
    <property type="match status" value="1"/>
</dbReference>
<evidence type="ECO:0000259" key="7">
    <source>
        <dbReference type="Pfam" id="PF06110"/>
    </source>
</evidence>
<evidence type="ECO:0000256" key="6">
    <source>
        <dbReference type="ARBA" id="ARBA00023284"/>
    </source>
</evidence>
<name>A0A087UHB5_STEMI</name>
<dbReference type="InterPro" id="IPR010357">
    <property type="entry name" value="TXNDC17_dom"/>
</dbReference>
<gene>
    <name evidence="8" type="ORF">X975_23408</name>
</gene>
<dbReference type="InterPro" id="IPR036249">
    <property type="entry name" value="Thioredoxin-like_sf"/>
</dbReference>
<dbReference type="AlphaFoldDB" id="A0A087UHB5"/>
<evidence type="ECO:0000256" key="3">
    <source>
        <dbReference type="ARBA" id="ARBA00016949"/>
    </source>
</evidence>
<protein>
    <recommendedName>
        <fullName evidence="3">Thioredoxin domain-containing protein 17</fullName>
    </recommendedName>
</protein>
<dbReference type="Gene3D" id="3.40.30.10">
    <property type="entry name" value="Glutaredoxin"/>
    <property type="match status" value="1"/>
</dbReference>
<dbReference type="STRING" id="407821.A0A087UHB5"/>
<evidence type="ECO:0000313" key="8">
    <source>
        <dbReference type="EMBL" id="KFM76754.1"/>
    </source>
</evidence>
<dbReference type="InterPro" id="IPR045108">
    <property type="entry name" value="TXNDC17-like"/>
</dbReference>
<evidence type="ECO:0000256" key="5">
    <source>
        <dbReference type="ARBA" id="ARBA00023157"/>
    </source>
</evidence>
<keyword evidence="4" id="KW-0963">Cytoplasm</keyword>
<dbReference type="FunFam" id="3.40.30.10:FF:000124">
    <property type="entry name" value="Thioredoxin domain-containing 17"/>
    <property type="match status" value="1"/>
</dbReference>